<evidence type="ECO:0000313" key="2">
    <source>
        <dbReference type="Proteomes" id="UP000031599"/>
    </source>
</evidence>
<gene>
    <name evidence="1" type="ORF">DB30_00949</name>
</gene>
<organism evidence="1 2">
    <name type="scientific">Enhygromyxa salina</name>
    <dbReference type="NCBI Taxonomy" id="215803"/>
    <lineage>
        <taxon>Bacteria</taxon>
        <taxon>Pseudomonadati</taxon>
        <taxon>Myxococcota</taxon>
        <taxon>Polyangia</taxon>
        <taxon>Nannocystales</taxon>
        <taxon>Nannocystaceae</taxon>
        <taxon>Enhygromyxa</taxon>
    </lineage>
</organism>
<sequence>MRRFVTHALIFALIQALILVVIWRTCPDDPNHYMAATIDKHARLRAAATPRVIFVGGSSVGFSVDSRAFEPLGLEPVNMGLNDGLGLPFMLAEVAGQLRAGDVVIVAPETHLYWTGSQDDALWAVMQQRPANVACLAAAGPRELANLSDQGLHFLARKLRCAAHQITTNRELPTIYQRDSFDAHGDFAAHRELAPKREQPIDQPWPDPKALSFDRSISALAQFARRCERAGARCFMAWCPTRRHQLQREAAVFAAIEARLDAEVNMPMLERPSEIGFAEPDFFDRGPHLSGDAAAARSARLASALSMALGDDSPQSRTAY</sequence>
<reference evidence="1 2" key="1">
    <citation type="submission" date="2014-12" db="EMBL/GenBank/DDBJ databases">
        <title>Genome assembly of Enhygromyxa salina DSM 15201.</title>
        <authorList>
            <person name="Sharma G."/>
            <person name="Subramanian S."/>
        </authorList>
    </citation>
    <scope>NUCLEOTIDE SEQUENCE [LARGE SCALE GENOMIC DNA]</scope>
    <source>
        <strain evidence="1 2">DSM 15201</strain>
    </source>
</reference>
<dbReference type="Proteomes" id="UP000031599">
    <property type="component" value="Unassembled WGS sequence"/>
</dbReference>
<name>A0A0C2CYF8_9BACT</name>
<dbReference type="AlphaFoldDB" id="A0A0C2CYF8"/>
<comment type="caution">
    <text evidence="1">The sequence shown here is derived from an EMBL/GenBank/DDBJ whole genome shotgun (WGS) entry which is preliminary data.</text>
</comment>
<accession>A0A0C2CYF8</accession>
<proteinExistence type="predicted"/>
<evidence type="ECO:0000313" key="1">
    <source>
        <dbReference type="EMBL" id="KIG12882.1"/>
    </source>
</evidence>
<dbReference type="EMBL" id="JMCC02000115">
    <property type="protein sequence ID" value="KIG12882.1"/>
    <property type="molecule type" value="Genomic_DNA"/>
</dbReference>
<protein>
    <submittedName>
        <fullName evidence="1">Uncharacterized protein</fullName>
    </submittedName>
</protein>
<dbReference type="RefSeq" id="WP_052556861.1">
    <property type="nucleotide sequence ID" value="NZ_JMCC02000115.1"/>
</dbReference>